<comment type="caution">
    <text evidence="1">The sequence shown here is derived from an EMBL/GenBank/DDBJ whole genome shotgun (WGS) entry which is preliminary data.</text>
</comment>
<evidence type="ECO:0000313" key="1">
    <source>
        <dbReference type="EMBL" id="CAD2206572.1"/>
    </source>
</evidence>
<dbReference type="AlphaFoldDB" id="A0A6V7Y4S0"/>
<gene>
    <name evidence="1" type="ORF">MENT_LOCUS60452</name>
</gene>
<dbReference type="Proteomes" id="UP000580250">
    <property type="component" value="Unassembled WGS sequence"/>
</dbReference>
<dbReference type="EMBL" id="CAJEWN010003117">
    <property type="protein sequence ID" value="CAD2206572.1"/>
    <property type="molecule type" value="Genomic_DNA"/>
</dbReference>
<proteinExistence type="predicted"/>
<reference evidence="1 2" key="1">
    <citation type="submission" date="2020-08" db="EMBL/GenBank/DDBJ databases">
        <authorList>
            <person name="Koutsovoulos G."/>
            <person name="Danchin GJ E."/>
        </authorList>
    </citation>
    <scope>NUCLEOTIDE SEQUENCE [LARGE SCALE GENOMIC DNA]</scope>
</reference>
<accession>A0A6V7Y4S0</accession>
<protein>
    <submittedName>
        <fullName evidence="1">Uncharacterized protein</fullName>
    </submittedName>
</protein>
<name>A0A6V7Y4S0_MELEN</name>
<evidence type="ECO:0000313" key="2">
    <source>
        <dbReference type="Proteomes" id="UP000580250"/>
    </source>
</evidence>
<organism evidence="1 2">
    <name type="scientific">Meloidogyne enterolobii</name>
    <name type="common">Root-knot nematode worm</name>
    <name type="synonym">Meloidogyne mayaguensis</name>
    <dbReference type="NCBI Taxonomy" id="390850"/>
    <lineage>
        <taxon>Eukaryota</taxon>
        <taxon>Metazoa</taxon>
        <taxon>Ecdysozoa</taxon>
        <taxon>Nematoda</taxon>
        <taxon>Chromadorea</taxon>
        <taxon>Rhabditida</taxon>
        <taxon>Tylenchina</taxon>
        <taxon>Tylenchomorpha</taxon>
        <taxon>Tylenchoidea</taxon>
        <taxon>Meloidogynidae</taxon>
        <taxon>Meloidogyninae</taxon>
        <taxon>Meloidogyne</taxon>
    </lineage>
</organism>
<sequence>MFQCLQQQVKKRKITKHSPYLDLIFEGKCSICNQKFMKPKASNIKRHFEREHNQKYLEIETQIKNEAEKQQKIEKIYCLSRYLYY</sequence>